<dbReference type="AlphaFoldDB" id="T2PKV2"/>
<organism evidence="2 3">
    <name type="scientific">Gardnerella pickettii JCP8017A</name>
    <dbReference type="NCBI Taxonomy" id="1261062"/>
    <lineage>
        <taxon>Bacteria</taxon>
        <taxon>Bacillati</taxon>
        <taxon>Actinomycetota</taxon>
        <taxon>Actinomycetes</taxon>
        <taxon>Bifidobacteriales</taxon>
        <taxon>Bifidobacteriaceae</taxon>
        <taxon>Gardnerella</taxon>
        <taxon>Gardnerella pickettii</taxon>
    </lineage>
</organism>
<keyword evidence="1" id="KW-1133">Transmembrane helix</keyword>
<evidence type="ECO:0000256" key="1">
    <source>
        <dbReference type="SAM" id="Phobius"/>
    </source>
</evidence>
<gene>
    <name evidence="2" type="ORF">HMPREF1577_00734</name>
</gene>
<reference evidence="2 3" key="1">
    <citation type="submission" date="2013-06" db="EMBL/GenBank/DDBJ databases">
        <authorList>
            <person name="Weinstock G."/>
            <person name="Sodergren E."/>
            <person name="Lobos E.A."/>
            <person name="Fulton L."/>
            <person name="Fulton R."/>
            <person name="Courtney L."/>
            <person name="Fronick C."/>
            <person name="O'Laughlin M."/>
            <person name="Godfrey J."/>
            <person name="Wilson R.M."/>
            <person name="Miner T."/>
            <person name="Farmer C."/>
            <person name="Delehaunty K."/>
            <person name="Cordes M."/>
            <person name="Minx P."/>
            <person name="Tomlinson C."/>
            <person name="Chen J."/>
            <person name="Wollam A."/>
            <person name="Pepin K.H."/>
            <person name="Bhonagiri V."/>
            <person name="Zhang X."/>
            <person name="Warren W."/>
            <person name="Mitreva M."/>
            <person name="Mardis E.R."/>
            <person name="Wilson R.K."/>
        </authorList>
    </citation>
    <scope>NUCLEOTIDE SEQUENCE [LARGE SCALE GENOMIC DNA]</scope>
    <source>
        <strain evidence="2 3">JCP8017A</strain>
    </source>
</reference>
<dbReference type="EMBL" id="ATJN01000033">
    <property type="protein sequence ID" value="EPI52379.1"/>
    <property type="molecule type" value="Genomic_DNA"/>
</dbReference>
<keyword evidence="1" id="KW-0472">Membrane</keyword>
<evidence type="ECO:0000313" key="2">
    <source>
        <dbReference type="EMBL" id="EPI52379.1"/>
    </source>
</evidence>
<name>T2PKV2_9BIFI</name>
<evidence type="ECO:0000313" key="3">
    <source>
        <dbReference type="Proteomes" id="UP000015779"/>
    </source>
</evidence>
<keyword evidence="1" id="KW-0812">Transmembrane</keyword>
<dbReference type="HOGENOM" id="CLU_3270595_0_0_11"/>
<feature type="transmembrane region" description="Helical" evidence="1">
    <location>
        <begin position="21"/>
        <end position="40"/>
    </location>
</feature>
<dbReference type="Proteomes" id="UP000015779">
    <property type="component" value="Unassembled WGS sequence"/>
</dbReference>
<protein>
    <submittedName>
        <fullName evidence="2">Uncharacterized protein</fullName>
    </submittedName>
</protein>
<comment type="caution">
    <text evidence="2">The sequence shown here is derived from an EMBL/GenBank/DDBJ whole genome shotgun (WGS) entry which is preliminary data.</text>
</comment>
<sequence>MIDSDCVDKSFCPSVSSGFCIYASVFMRIVYAILVNLVCLK</sequence>
<accession>T2PKV2</accession>
<proteinExistence type="predicted"/>